<sequence>MTLQYIARKIADLNESNTWTRIQVGVFEVRDGVESQVGEYIRNYGLMRTFFHFQKNGKDYALYSPDYTCTRLMELPSCRDLGGEEPAGNGFCPVEYYVPCYIEREYEGVDGKRHRYLAIDPQSKDFEPSTDFRYPLDLVTGEREKIETPNILITPLTYMLFGFVSGCFWGDDSSWKVQVLDLSQAAKGIISREERFGYLPLPDKLSLKDSIDLINFELGEENWDITIATQRSFEFKTGKEN</sequence>
<organism evidence="1">
    <name type="scientific">hydrothermal vent metagenome</name>
    <dbReference type="NCBI Taxonomy" id="652676"/>
    <lineage>
        <taxon>unclassified sequences</taxon>
        <taxon>metagenomes</taxon>
        <taxon>ecological metagenomes</taxon>
    </lineage>
</organism>
<dbReference type="AlphaFoldDB" id="A0A3B0V1Q5"/>
<evidence type="ECO:0000313" key="1">
    <source>
        <dbReference type="EMBL" id="VAW32662.1"/>
    </source>
</evidence>
<proteinExistence type="predicted"/>
<name>A0A3B0V1Q5_9ZZZZ</name>
<protein>
    <submittedName>
        <fullName evidence="1">Uncharacterized protein</fullName>
    </submittedName>
</protein>
<accession>A0A3B0V1Q5</accession>
<dbReference type="EMBL" id="UOEU01000379">
    <property type="protein sequence ID" value="VAW32662.1"/>
    <property type="molecule type" value="Genomic_DNA"/>
</dbReference>
<reference evidence="1" key="1">
    <citation type="submission" date="2018-06" db="EMBL/GenBank/DDBJ databases">
        <authorList>
            <person name="Zhirakovskaya E."/>
        </authorList>
    </citation>
    <scope>NUCLEOTIDE SEQUENCE</scope>
</reference>
<gene>
    <name evidence="1" type="ORF">MNBD_CHLOROFLEXI01-1939</name>
</gene>